<feature type="non-terminal residue" evidence="9">
    <location>
        <position position="1"/>
    </location>
</feature>
<accession>X1EH98</accession>
<dbReference type="Gene3D" id="1.10.3720.10">
    <property type="entry name" value="MetI-like"/>
    <property type="match status" value="1"/>
</dbReference>
<dbReference type="SUPFAM" id="SSF161098">
    <property type="entry name" value="MetI-like"/>
    <property type="match status" value="1"/>
</dbReference>
<feature type="transmembrane region" description="Helical" evidence="7">
    <location>
        <begin position="118"/>
        <end position="140"/>
    </location>
</feature>
<evidence type="ECO:0000313" key="9">
    <source>
        <dbReference type="EMBL" id="GAH16479.1"/>
    </source>
</evidence>
<evidence type="ECO:0000256" key="5">
    <source>
        <dbReference type="ARBA" id="ARBA00022989"/>
    </source>
</evidence>
<dbReference type="PANTHER" id="PTHR30193">
    <property type="entry name" value="ABC TRANSPORTER PERMEASE PROTEIN"/>
    <property type="match status" value="1"/>
</dbReference>
<keyword evidence="3" id="KW-1003">Cell membrane</keyword>
<keyword evidence="2" id="KW-0813">Transport</keyword>
<dbReference type="GO" id="GO:0005886">
    <property type="term" value="C:plasma membrane"/>
    <property type="evidence" value="ECO:0007669"/>
    <property type="project" value="UniProtKB-SubCell"/>
</dbReference>
<proteinExistence type="predicted"/>
<dbReference type="InterPro" id="IPR051393">
    <property type="entry name" value="ABC_transporter_permease"/>
</dbReference>
<reference evidence="9" key="1">
    <citation type="journal article" date="2014" name="Front. Microbiol.">
        <title>High frequency of phylogenetically diverse reductive dehalogenase-homologous genes in deep subseafloor sedimentary metagenomes.</title>
        <authorList>
            <person name="Kawai M."/>
            <person name="Futagami T."/>
            <person name="Toyoda A."/>
            <person name="Takaki Y."/>
            <person name="Nishi S."/>
            <person name="Hori S."/>
            <person name="Arai W."/>
            <person name="Tsubouchi T."/>
            <person name="Morono Y."/>
            <person name="Uchiyama I."/>
            <person name="Ito T."/>
            <person name="Fujiyama A."/>
            <person name="Inagaki F."/>
            <person name="Takami H."/>
        </authorList>
    </citation>
    <scope>NUCLEOTIDE SEQUENCE</scope>
    <source>
        <strain evidence="9">Expedition CK06-06</strain>
    </source>
</reference>
<evidence type="ECO:0000259" key="8">
    <source>
        <dbReference type="PROSITE" id="PS50928"/>
    </source>
</evidence>
<dbReference type="InterPro" id="IPR000515">
    <property type="entry name" value="MetI-like"/>
</dbReference>
<evidence type="ECO:0000256" key="4">
    <source>
        <dbReference type="ARBA" id="ARBA00022692"/>
    </source>
</evidence>
<dbReference type="InterPro" id="IPR035906">
    <property type="entry name" value="MetI-like_sf"/>
</dbReference>
<dbReference type="EMBL" id="BART01037018">
    <property type="protein sequence ID" value="GAH16479.1"/>
    <property type="molecule type" value="Genomic_DNA"/>
</dbReference>
<evidence type="ECO:0000256" key="3">
    <source>
        <dbReference type="ARBA" id="ARBA00022475"/>
    </source>
</evidence>
<evidence type="ECO:0000256" key="7">
    <source>
        <dbReference type="SAM" id="Phobius"/>
    </source>
</evidence>
<dbReference type="PROSITE" id="PS50928">
    <property type="entry name" value="ABC_TM1"/>
    <property type="match status" value="1"/>
</dbReference>
<feature type="non-terminal residue" evidence="9">
    <location>
        <position position="160"/>
    </location>
</feature>
<gene>
    <name evidence="9" type="ORF">S01H4_62147</name>
</gene>
<evidence type="ECO:0000256" key="6">
    <source>
        <dbReference type="ARBA" id="ARBA00023136"/>
    </source>
</evidence>
<feature type="transmembrane region" description="Helical" evidence="7">
    <location>
        <begin position="62"/>
        <end position="81"/>
    </location>
</feature>
<sequence length="160" mass="17767">ARSDNFIGLDNYKFIFTDPNMLIVLRNNLLWLVFVTSFAVGLGLVIAVMVDRIRWESAAKSIIFLPMAISAVGASVIWKFIYTFRPAGRPQIGLLNAIWVALGGDPQGWLLLQPWNNFFLIVIYVWILVGFAMVVISAAVKGVPNEQLEAARIDGASEIQ</sequence>
<keyword evidence="6 7" id="KW-0472">Membrane</keyword>
<protein>
    <recommendedName>
        <fullName evidence="8">ABC transmembrane type-1 domain-containing protein</fullName>
    </recommendedName>
</protein>
<dbReference type="GO" id="GO:0055085">
    <property type="term" value="P:transmembrane transport"/>
    <property type="evidence" value="ECO:0007669"/>
    <property type="project" value="InterPro"/>
</dbReference>
<comment type="subcellular location">
    <subcellularLocation>
        <location evidence="1">Cell membrane</location>
        <topology evidence="1">Multi-pass membrane protein</topology>
    </subcellularLocation>
</comment>
<keyword evidence="4 7" id="KW-0812">Transmembrane</keyword>
<evidence type="ECO:0000256" key="2">
    <source>
        <dbReference type="ARBA" id="ARBA00022448"/>
    </source>
</evidence>
<name>X1EH98_9ZZZZ</name>
<dbReference type="AlphaFoldDB" id="X1EH98"/>
<comment type="caution">
    <text evidence="9">The sequence shown here is derived from an EMBL/GenBank/DDBJ whole genome shotgun (WGS) entry which is preliminary data.</text>
</comment>
<keyword evidence="5 7" id="KW-1133">Transmembrane helix</keyword>
<dbReference type="PANTHER" id="PTHR30193:SF18">
    <property type="entry name" value="OSMOPROTECTIVE COMPOUNDS UPTAKE PERMEASE PROTEIN GGTC"/>
    <property type="match status" value="1"/>
</dbReference>
<evidence type="ECO:0000256" key="1">
    <source>
        <dbReference type="ARBA" id="ARBA00004651"/>
    </source>
</evidence>
<dbReference type="Pfam" id="PF00528">
    <property type="entry name" value="BPD_transp_1"/>
    <property type="match status" value="1"/>
</dbReference>
<organism evidence="9">
    <name type="scientific">marine sediment metagenome</name>
    <dbReference type="NCBI Taxonomy" id="412755"/>
    <lineage>
        <taxon>unclassified sequences</taxon>
        <taxon>metagenomes</taxon>
        <taxon>ecological metagenomes</taxon>
    </lineage>
</organism>
<feature type="domain" description="ABC transmembrane type-1" evidence="8">
    <location>
        <begin position="25"/>
        <end position="160"/>
    </location>
</feature>
<feature type="transmembrane region" description="Helical" evidence="7">
    <location>
        <begin position="29"/>
        <end position="50"/>
    </location>
</feature>